<proteinExistence type="predicted"/>
<dbReference type="EMBL" id="CP007452">
    <property type="protein sequence ID" value="AHM57347.1"/>
    <property type="molecule type" value="Genomic_DNA"/>
</dbReference>
<evidence type="ECO:0000313" key="4">
    <source>
        <dbReference type="EMBL" id="AHM57347.1"/>
    </source>
</evidence>
<dbReference type="KEGG" id="eac:EAL2_c20660"/>
<reference evidence="4 5" key="1">
    <citation type="journal article" date="2014" name="Genome Announc.">
        <title>Complete Genome Sequence of Amino Acid-Utilizing Eubacterium acidaminophilum al-2 (DSM 3953).</title>
        <authorList>
            <person name="Poehlein A."/>
            <person name="Andreesen J.R."/>
            <person name="Daniel R."/>
        </authorList>
    </citation>
    <scope>NUCLEOTIDE SEQUENCE [LARGE SCALE GENOMIC DNA]</scope>
    <source>
        <strain evidence="4 5">DSM 3953</strain>
    </source>
</reference>
<evidence type="ECO:0000259" key="3">
    <source>
        <dbReference type="SMART" id="SM00635"/>
    </source>
</evidence>
<dbReference type="PANTHER" id="PTHR46333:SF2">
    <property type="entry name" value="CYTOKINESIS PROTEIN 3"/>
    <property type="match status" value="1"/>
</dbReference>
<dbReference type="eggNOG" id="COG1520">
    <property type="taxonomic scope" value="Bacteria"/>
</dbReference>
<name>W8TMB4_PEPAC</name>
<dbReference type="InterPro" id="IPR002931">
    <property type="entry name" value="Transglutaminase-like"/>
</dbReference>
<dbReference type="Proteomes" id="UP000019591">
    <property type="component" value="Chromosome"/>
</dbReference>
<dbReference type="InterPro" id="IPR003343">
    <property type="entry name" value="Big_2"/>
</dbReference>
<accession>W8TMB4</accession>
<feature type="signal peptide" evidence="1">
    <location>
        <begin position="1"/>
        <end position="27"/>
    </location>
</feature>
<dbReference type="Gene3D" id="3.10.620.30">
    <property type="match status" value="1"/>
</dbReference>
<organism evidence="4 5">
    <name type="scientific">Peptoclostridium acidaminophilum DSM 3953</name>
    <dbReference type="NCBI Taxonomy" id="1286171"/>
    <lineage>
        <taxon>Bacteria</taxon>
        <taxon>Bacillati</taxon>
        <taxon>Bacillota</taxon>
        <taxon>Clostridia</taxon>
        <taxon>Peptostreptococcales</taxon>
        <taxon>Peptoclostridiaceae</taxon>
        <taxon>Peptoclostridium</taxon>
    </lineage>
</organism>
<dbReference type="InterPro" id="IPR052557">
    <property type="entry name" value="CAP/Cytokinesis_protein"/>
</dbReference>
<dbReference type="PANTHER" id="PTHR46333">
    <property type="entry name" value="CYTOKINESIS PROTEIN 3"/>
    <property type="match status" value="1"/>
</dbReference>
<protein>
    <submittedName>
        <fullName evidence="4">Uncharacterized protein</fullName>
    </submittedName>
</protein>
<feature type="domain" description="Transglutaminase-like" evidence="2">
    <location>
        <begin position="199"/>
        <end position="254"/>
    </location>
</feature>
<keyword evidence="5" id="KW-1185">Reference proteome</keyword>
<dbReference type="Gene3D" id="2.60.40.1080">
    <property type="match status" value="1"/>
</dbReference>
<dbReference type="AlphaFoldDB" id="W8TMB4"/>
<dbReference type="eggNOG" id="COG5279">
    <property type="taxonomic scope" value="Bacteria"/>
</dbReference>
<dbReference type="SUPFAM" id="SSF49373">
    <property type="entry name" value="Invasin/intimin cell-adhesion fragments"/>
    <property type="match status" value="1"/>
</dbReference>
<feature type="chain" id="PRO_5004913296" evidence="1">
    <location>
        <begin position="28"/>
        <end position="594"/>
    </location>
</feature>
<dbReference type="SUPFAM" id="SSF63825">
    <property type="entry name" value="YWTD domain"/>
    <property type="match status" value="1"/>
</dbReference>
<gene>
    <name evidence="4" type="ORF">EAL2_c20660</name>
</gene>
<dbReference type="STRING" id="1286171.EAL2_c20660"/>
<dbReference type="InterPro" id="IPR008964">
    <property type="entry name" value="Invasin/intimin_cell_adhesion"/>
</dbReference>
<dbReference type="Pfam" id="PF16472">
    <property type="entry name" value="DUF5050"/>
    <property type="match status" value="1"/>
</dbReference>
<sequence>MGLKPKRTLLTLIILMVTAIFSSLSYAQEQGIFEKAEAEYINRIYKDLPAAPAKADMRSLESVTYVSSLEELEAMLYDAMTERRPRFEAVYTGGTSNMLADMRAAFENAIASDDYLGFSYTSIRYGYSGYPGNYSIYYELTYLTTKEQEDYVDSRVDDILLEIVSPGMTSFEKELAIHDYIVKNVEYDTSYEEHSAYAALAYGKTVCQGYSLLAYKMLEEAGVQARIVAGDESMNHAWNMANIDGEWYHSDLTWDDPLPDVKSRTIYTYFNLSDERMSQDHFWDETAYPDCTSEKYSYMNEVTYPVTMDGKLYYSNSSIDNKLYSMLLDGSGKQLICPDRSLFLCGYGDWIYFSNYSRGGYIYRTSTDGSSTEMINDVHSTYLSIDGNELAFMNESTDETEVIYLEPLAPQSIELDKDSLRITKGGSISVGCGIYPAGASGDIIWTSSDTEVAQVDSSGNITALSGGICILRATVEGTEISDECTVIVEDPAESSEAEVIDYKTEIDPNKKWTVEFSSALSKEIGIPGLAQVTQGDLDSGACAVFGENDNKIEVIPPAEGYIKGKSYRLCISKDVSSSEGVSLEKPVVLYFVVD</sequence>
<evidence type="ECO:0000259" key="2">
    <source>
        <dbReference type="SMART" id="SM00460"/>
    </source>
</evidence>
<dbReference type="SMART" id="SM00460">
    <property type="entry name" value="TGc"/>
    <property type="match status" value="1"/>
</dbReference>
<dbReference type="PATRIC" id="fig|1286171.3.peg.2013"/>
<dbReference type="HOGENOM" id="CLU_541540_0_0_9"/>
<dbReference type="InterPro" id="IPR038765">
    <property type="entry name" value="Papain-like_cys_pep_sf"/>
</dbReference>
<dbReference type="Pfam" id="PF01841">
    <property type="entry name" value="Transglut_core"/>
    <property type="match status" value="1"/>
</dbReference>
<evidence type="ECO:0000313" key="5">
    <source>
        <dbReference type="Proteomes" id="UP000019591"/>
    </source>
</evidence>
<keyword evidence="1" id="KW-0732">Signal</keyword>
<evidence type="ECO:0000256" key="1">
    <source>
        <dbReference type="SAM" id="SignalP"/>
    </source>
</evidence>
<dbReference type="SMART" id="SM00635">
    <property type="entry name" value="BID_2"/>
    <property type="match status" value="1"/>
</dbReference>
<dbReference type="Pfam" id="PF02368">
    <property type="entry name" value="Big_2"/>
    <property type="match status" value="1"/>
</dbReference>
<dbReference type="eggNOG" id="COG5492">
    <property type="taxonomic scope" value="Bacteria"/>
</dbReference>
<dbReference type="GO" id="GO:0005737">
    <property type="term" value="C:cytoplasm"/>
    <property type="evidence" value="ECO:0007669"/>
    <property type="project" value="TreeGrafter"/>
</dbReference>
<dbReference type="SUPFAM" id="SSF54001">
    <property type="entry name" value="Cysteine proteinases"/>
    <property type="match status" value="1"/>
</dbReference>
<feature type="domain" description="BIG2" evidence="3">
    <location>
        <begin position="409"/>
        <end position="485"/>
    </location>
</feature>
<dbReference type="InterPro" id="IPR032485">
    <property type="entry name" value="LRP1-like_beta_prop"/>
</dbReference>